<dbReference type="GO" id="GO:0000287">
    <property type="term" value="F:magnesium ion binding"/>
    <property type="evidence" value="ECO:0007669"/>
    <property type="project" value="TreeGrafter"/>
</dbReference>
<accession>A0A6A6DWT2</accession>
<dbReference type="Gene3D" id="1.25.40.20">
    <property type="entry name" value="Ankyrin repeat-containing domain"/>
    <property type="match status" value="1"/>
</dbReference>
<dbReference type="SMART" id="SM00248">
    <property type="entry name" value="ANK"/>
    <property type="match status" value="3"/>
</dbReference>
<dbReference type="InterPro" id="IPR002110">
    <property type="entry name" value="Ankyrin_rpt"/>
</dbReference>
<reference evidence="7" key="1">
    <citation type="journal article" date="2020" name="Stud. Mycol.">
        <title>101 Dothideomycetes genomes: a test case for predicting lifestyles and emergence of pathogens.</title>
        <authorList>
            <person name="Haridas S."/>
            <person name="Albert R."/>
            <person name="Binder M."/>
            <person name="Bloem J."/>
            <person name="Labutti K."/>
            <person name="Salamov A."/>
            <person name="Andreopoulos B."/>
            <person name="Baker S."/>
            <person name="Barry K."/>
            <person name="Bills G."/>
            <person name="Bluhm B."/>
            <person name="Cannon C."/>
            <person name="Castanera R."/>
            <person name="Culley D."/>
            <person name="Daum C."/>
            <person name="Ezra D."/>
            <person name="Gonzalez J."/>
            <person name="Henrissat B."/>
            <person name="Kuo A."/>
            <person name="Liang C."/>
            <person name="Lipzen A."/>
            <person name="Lutzoni F."/>
            <person name="Magnuson J."/>
            <person name="Mondo S."/>
            <person name="Nolan M."/>
            <person name="Ohm R."/>
            <person name="Pangilinan J."/>
            <person name="Park H.-J."/>
            <person name="Ramirez L."/>
            <person name="Alfaro M."/>
            <person name="Sun H."/>
            <person name="Tritt A."/>
            <person name="Yoshinaga Y."/>
            <person name="Zwiers L.-H."/>
            <person name="Turgeon B."/>
            <person name="Goodwin S."/>
            <person name="Spatafora J."/>
            <person name="Crous P."/>
            <person name="Grigoriev I."/>
        </authorList>
    </citation>
    <scope>NUCLEOTIDE SEQUENCE</scope>
    <source>
        <strain evidence="7">CBS 207.26</strain>
    </source>
</reference>
<evidence type="ECO:0000256" key="4">
    <source>
        <dbReference type="ARBA" id="ARBA00023136"/>
    </source>
</evidence>
<sequence>MQETDLLIQRITNLISIDEDYRSRDTNASIRRLSWITFIFLPLIFASGIFGMNVDIFQSNLSWTYYIAFVIPICLMVAIGYLLFRNEFHIIRRALLCLLPHRETENNQSEAILDNSTVLAWAAATGQTPILATILGMNQGQPPVQQHVADNTILISAIINGHIEAARLLIHDPSVDLSAQDPDGNTALHLAASQGASELVRCYYGAVQIQRLSTRITVLRSKLRFQRAMKSARH</sequence>
<proteinExistence type="predicted"/>
<dbReference type="SUPFAM" id="SSF144083">
    <property type="entry name" value="Magnesium transport protein CorA, transmembrane region"/>
    <property type="match status" value="1"/>
</dbReference>
<dbReference type="Gene3D" id="1.20.58.340">
    <property type="entry name" value="Magnesium transport protein CorA, transmembrane region"/>
    <property type="match status" value="1"/>
</dbReference>
<dbReference type="Pfam" id="PF01544">
    <property type="entry name" value="CorA"/>
    <property type="match status" value="1"/>
</dbReference>
<dbReference type="Proteomes" id="UP000800200">
    <property type="component" value="Unassembled WGS sequence"/>
</dbReference>
<feature type="repeat" description="ANK" evidence="5">
    <location>
        <begin position="183"/>
        <end position="201"/>
    </location>
</feature>
<dbReference type="PANTHER" id="PTHR46494">
    <property type="entry name" value="CORA FAMILY METAL ION TRANSPORTER (EUROFUNG)"/>
    <property type="match status" value="1"/>
</dbReference>
<protein>
    <submittedName>
        <fullName evidence="7">Uncharacterized protein</fullName>
    </submittedName>
</protein>
<organism evidence="7 8">
    <name type="scientific">Zopfia rhizophila CBS 207.26</name>
    <dbReference type="NCBI Taxonomy" id="1314779"/>
    <lineage>
        <taxon>Eukaryota</taxon>
        <taxon>Fungi</taxon>
        <taxon>Dikarya</taxon>
        <taxon>Ascomycota</taxon>
        <taxon>Pezizomycotina</taxon>
        <taxon>Dothideomycetes</taxon>
        <taxon>Dothideomycetes incertae sedis</taxon>
        <taxon>Zopfiaceae</taxon>
        <taxon>Zopfia</taxon>
    </lineage>
</organism>
<keyword evidence="8" id="KW-1185">Reference proteome</keyword>
<dbReference type="PROSITE" id="PS50088">
    <property type="entry name" value="ANK_REPEAT"/>
    <property type="match status" value="1"/>
</dbReference>
<keyword evidence="5" id="KW-0040">ANK repeat</keyword>
<name>A0A6A6DWT2_9PEZI</name>
<evidence type="ECO:0000256" key="3">
    <source>
        <dbReference type="ARBA" id="ARBA00022989"/>
    </source>
</evidence>
<dbReference type="Pfam" id="PF12796">
    <property type="entry name" value="Ank_2"/>
    <property type="match status" value="1"/>
</dbReference>
<keyword evidence="2 6" id="KW-0812">Transmembrane</keyword>
<keyword evidence="4 6" id="KW-0472">Membrane</keyword>
<keyword evidence="3 6" id="KW-1133">Transmembrane helix</keyword>
<evidence type="ECO:0000256" key="5">
    <source>
        <dbReference type="PROSITE-ProRule" id="PRU00023"/>
    </source>
</evidence>
<comment type="subcellular location">
    <subcellularLocation>
        <location evidence="1">Cell membrane</location>
        <topology evidence="1">Multi-pass membrane protein</topology>
    </subcellularLocation>
</comment>
<dbReference type="GO" id="GO:0005886">
    <property type="term" value="C:plasma membrane"/>
    <property type="evidence" value="ECO:0007669"/>
    <property type="project" value="UniProtKB-SubCell"/>
</dbReference>
<evidence type="ECO:0000313" key="8">
    <source>
        <dbReference type="Proteomes" id="UP000800200"/>
    </source>
</evidence>
<feature type="transmembrane region" description="Helical" evidence="6">
    <location>
        <begin position="33"/>
        <end position="51"/>
    </location>
</feature>
<evidence type="ECO:0000256" key="1">
    <source>
        <dbReference type="ARBA" id="ARBA00004651"/>
    </source>
</evidence>
<evidence type="ECO:0000313" key="7">
    <source>
        <dbReference type="EMBL" id="KAF2183235.1"/>
    </source>
</evidence>
<evidence type="ECO:0000256" key="2">
    <source>
        <dbReference type="ARBA" id="ARBA00022692"/>
    </source>
</evidence>
<dbReference type="InterPro" id="IPR036770">
    <property type="entry name" value="Ankyrin_rpt-contain_sf"/>
</dbReference>
<dbReference type="GO" id="GO:0015095">
    <property type="term" value="F:magnesium ion transmembrane transporter activity"/>
    <property type="evidence" value="ECO:0007669"/>
    <property type="project" value="TreeGrafter"/>
</dbReference>
<evidence type="ECO:0000256" key="6">
    <source>
        <dbReference type="SAM" id="Phobius"/>
    </source>
</evidence>
<gene>
    <name evidence="7" type="ORF">K469DRAFT_216612</name>
</gene>
<dbReference type="GO" id="GO:0050897">
    <property type="term" value="F:cobalt ion binding"/>
    <property type="evidence" value="ECO:0007669"/>
    <property type="project" value="TreeGrafter"/>
</dbReference>
<dbReference type="EMBL" id="ML994644">
    <property type="protein sequence ID" value="KAF2183235.1"/>
    <property type="molecule type" value="Genomic_DNA"/>
</dbReference>
<dbReference type="PANTHER" id="PTHR46494:SF1">
    <property type="entry name" value="CORA FAMILY METAL ION TRANSPORTER (EUROFUNG)"/>
    <property type="match status" value="1"/>
</dbReference>
<dbReference type="SUPFAM" id="SSF48403">
    <property type="entry name" value="Ankyrin repeat"/>
    <property type="match status" value="1"/>
</dbReference>
<dbReference type="AlphaFoldDB" id="A0A6A6DWT2"/>
<dbReference type="OrthoDB" id="5428055at2759"/>
<dbReference type="InterPro" id="IPR002523">
    <property type="entry name" value="MgTranspt_CorA/ZnTranspt_ZntB"/>
</dbReference>
<dbReference type="PROSITE" id="PS50297">
    <property type="entry name" value="ANK_REP_REGION"/>
    <property type="match status" value="1"/>
</dbReference>
<feature type="transmembrane region" description="Helical" evidence="6">
    <location>
        <begin position="63"/>
        <end position="84"/>
    </location>
</feature>
<dbReference type="InterPro" id="IPR045863">
    <property type="entry name" value="CorA_TM1_TM2"/>
</dbReference>
<dbReference type="GO" id="GO:0015087">
    <property type="term" value="F:cobalt ion transmembrane transporter activity"/>
    <property type="evidence" value="ECO:0007669"/>
    <property type="project" value="TreeGrafter"/>
</dbReference>